<evidence type="ECO:0000256" key="4">
    <source>
        <dbReference type="ARBA" id="ARBA00023004"/>
    </source>
</evidence>
<name>A0A482X896_LAOST</name>
<dbReference type="InterPro" id="IPR027450">
    <property type="entry name" value="AlkB-like"/>
</dbReference>
<dbReference type="GO" id="GO:0035513">
    <property type="term" value="P:oxidative RNA demethylation"/>
    <property type="evidence" value="ECO:0007669"/>
    <property type="project" value="TreeGrafter"/>
</dbReference>
<dbReference type="PANTHER" id="PTHR16557:SF2">
    <property type="entry name" value="NUCLEIC ACID DIOXYGENASE ALKBH1"/>
    <property type="match status" value="1"/>
</dbReference>
<evidence type="ECO:0000256" key="2">
    <source>
        <dbReference type="ARBA" id="ARBA00022964"/>
    </source>
</evidence>
<reference evidence="7 8" key="1">
    <citation type="journal article" date="2017" name="Gigascience">
        <title>Genome sequence of the small brown planthopper, Laodelphax striatellus.</title>
        <authorList>
            <person name="Zhu J."/>
            <person name="Jiang F."/>
            <person name="Wang X."/>
            <person name="Yang P."/>
            <person name="Bao Y."/>
            <person name="Zhao W."/>
            <person name="Wang W."/>
            <person name="Lu H."/>
            <person name="Wang Q."/>
            <person name="Cui N."/>
            <person name="Li J."/>
            <person name="Chen X."/>
            <person name="Luo L."/>
            <person name="Yu J."/>
            <person name="Kang L."/>
            <person name="Cui F."/>
        </authorList>
    </citation>
    <scope>NUCLEOTIDE SEQUENCE [LARGE SCALE GENOMIC DNA]</scope>
    <source>
        <strain evidence="7">Lst14</strain>
    </source>
</reference>
<organism evidence="7 8">
    <name type="scientific">Laodelphax striatellus</name>
    <name type="common">Small brown planthopper</name>
    <name type="synonym">Delphax striatella</name>
    <dbReference type="NCBI Taxonomy" id="195883"/>
    <lineage>
        <taxon>Eukaryota</taxon>
        <taxon>Metazoa</taxon>
        <taxon>Ecdysozoa</taxon>
        <taxon>Arthropoda</taxon>
        <taxon>Hexapoda</taxon>
        <taxon>Insecta</taxon>
        <taxon>Pterygota</taxon>
        <taxon>Neoptera</taxon>
        <taxon>Paraneoptera</taxon>
        <taxon>Hemiptera</taxon>
        <taxon>Auchenorrhyncha</taxon>
        <taxon>Fulgoroidea</taxon>
        <taxon>Delphacidae</taxon>
        <taxon>Criomorphinae</taxon>
        <taxon>Laodelphax</taxon>
    </lineage>
</organism>
<dbReference type="OrthoDB" id="6614653at2759"/>
<feature type="binding site" evidence="5">
    <location>
        <position position="170"/>
    </location>
    <ligand>
        <name>Fe cation</name>
        <dbReference type="ChEBI" id="CHEBI:24875"/>
        <note>catalytic</note>
    </ligand>
</feature>
<keyword evidence="4 5" id="KW-0408">Iron</keyword>
<comment type="caution">
    <text evidence="7">The sequence shown here is derived from an EMBL/GenBank/DDBJ whole genome shotgun (WGS) entry which is preliminary data.</text>
</comment>
<feature type="binding site" evidence="5">
    <location>
        <position position="172"/>
    </location>
    <ligand>
        <name>Fe cation</name>
        <dbReference type="ChEBI" id="CHEBI:24875"/>
        <note>catalytic</note>
    </ligand>
</feature>
<feature type="binding site" evidence="5">
    <location>
        <position position="226"/>
    </location>
    <ligand>
        <name>Fe cation</name>
        <dbReference type="ChEBI" id="CHEBI:24875"/>
        <note>catalytic</note>
    </ligand>
</feature>
<keyword evidence="2" id="KW-0223">Dioxygenase</keyword>
<feature type="domain" description="Alpha-ketoglutarate-dependent dioxygenase AlkB-like" evidence="6">
    <location>
        <begin position="101"/>
        <end position="290"/>
    </location>
</feature>
<feature type="non-terminal residue" evidence="7">
    <location>
        <position position="1"/>
    </location>
</feature>
<dbReference type="InterPro" id="IPR004574">
    <property type="entry name" value="Alkb"/>
</dbReference>
<dbReference type="FunCoup" id="A0A482X896">
    <property type="interactions" value="2332"/>
</dbReference>
<keyword evidence="1 5" id="KW-0479">Metal-binding</keyword>
<dbReference type="SMR" id="A0A482X896"/>
<dbReference type="GO" id="GO:0005634">
    <property type="term" value="C:nucleus"/>
    <property type="evidence" value="ECO:0007669"/>
    <property type="project" value="TreeGrafter"/>
</dbReference>
<dbReference type="Pfam" id="PF13532">
    <property type="entry name" value="2OG-FeII_Oxy_2"/>
    <property type="match status" value="1"/>
</dbReference>
<evidence type="ECO:0000256" key="3">
    <source>
        <dbReference type="ARBA" id="ARBA00023002"/>
    </source>
</evidence>
<dbReference type="AlphaFoldDB" id="A0A482X896"/>
<gene>
    <name evidence="7" type="ORF">LSTR_LSTR003529</name>
</gene>
<comment type="cofactor">
    <cofactor evidence="5">
        <name>Fe(2+)</name>
        <dbReference type="ChEBI" id="CHEBI:29033"/>
    </cofactor>
    <text evidence="5">Binds 1 Fe(2+) ion per subunit.</text>
</comment>
<sequence length="301" mass="33593">QTLCETELEMKAVKSVESQKATDNEFPLLLRPVSEWNIFELVDRPGLLFVENPWTEAGVRYWVCRSLLQLTQAPSKLNIDGPLSSSWWEEAQRCLPHDKGAMLRRLRWATFGYHHDWHTKEYSEQNKCPFPGDVAAVCRYVAEAVGGWSEFAAQAAILNFYHADSTLSGHCDRSEPNMQAPLLSFSFGQSAIFLAGGRTLDEKPSAVFIDNGDVMIMSAASRHVYHAVPRIVTSRWSPAAVGGCGTQLQLCSTNASLDEGLLRQMTSDDVTFWRPFADYVAQSRINMNVRQVLAAGQTSLS</sequence>
<dbReference type="InParanoid" id="A0A482X896"/>
<dbReference type="STRING" id="195883.A0A482X896"/>
<accession>A0A482X896</accession>
<evidence type="ECO:0000256" key="5">
    <source>
        <dbReference type="PIRSR" id="PIRSR604574-2"/>
    </source>
</evidence>
<dbReference type="PANTHER" id="PTHR16557">
    <property type="entry name" value="ALKYLATED DNA REPAIR PROTEIN ALKB-RELATED"/>
    <property type="match status" value="1"/>
</dbReference>
<dbReference type="SUPFAM" id="SSF51197">
    <property type="entry name" value="Clavaminate synthase-like"/>
    <property type="match status" value="1"/>
</dbReference>
<proteinExistence type="predicted"/>
<dbReference type="EMBL" id="QKKF02015643">
    <property type="protein sequence ID" value="RZF42024.1"/>
    <property type="molecule type" value="Genomic_DNA"/>
</dbReference>
<evidence type="ECO:0000313" key="7">
    <source>
        <dbReference type="EMBL" id="RZF42024.1"/>
    </source>
</evidence>
<dbReference type="GO" id="GO:0005737">
    <property type="term" value="C:cytoplasm"/>
    <property type="evidence" value="ECO:0007669"/>
    <property type="project" value="TreeGrafter"/>
</dbReference>
<protein>
    <recommendedName>
        <fullName evidence="6">Alpha-ketoglutarate-dependent dioxygenase AlkB-like domain-containing protein</fullName>
    </recommendedName>
</protein>
<dbReference type="GO" id="GO:0035515">
    <property type="term" value="F:oxidative RNA demethylase activity"/>
    <property type="evidence" value="ECO:0007669"/>
    <property type="project" value="TreeGrafter"/>
</dbReference>
<evidence type="ECO:0000256" key="1">
    <source>
        <dbReference type="ARBA" id="ARBA00022723"/>
    </source>
</evidence>
<evidence type="ECO:0000259" key="6">
    <source>
        <dbReference type="Pfam" id="PF13532"/>
    </source>
</evidence>
<keyword evidence="3" id="KW-0560">Oxidoreductase</keyword>
<dbReference type="GO" id="GO:0008198">
    <property type="term" value="F:ferrous iron binding"/>
    <property type="evidence" value="ECO:0007669"/>
    <property type="project" value="TreeGrafter"/>
</dbReference>
<dbReference type="Proteomes" id="UP000291343">
    <property type="component" value="Unassembled WGS sequence"/>
</dbReference>
<dbReference type="GO" id="GO:0035516">
    <property type="term" value="F:broad specificity oxidative DNA demethylase activity"/>
    <property type="evidence" value="ECO:0007669"/>
    <property type="project" value="TreeGrafter"/>
</dbReference>
<dbReference type="Gene3D" id="2.60.120.590">
    <property type="entry name" value="Alpha-ketoglutarate-dependent dioxygenase AlkB-like"/>
    <property type="match status" value="1"/>
</dbReference>
<keyword evidence="8" id="KW-1185">Reference proteome</keyword>
<dbReference type="InterPro" id="IPR037151">
    <property type="entry name" value="AlkB-like_sf"/>
</dbReference>
<evidence type="ECO:0000313" key="8">
    <source>
        <dbReference type="Proteomes" id="UP000291343"/>
    </source>
</evidence>